<evidence type="ECO:0000313" key="2">
    <source>
        <dbReference type="EMBL" id="MCL7026887.1"/>
    </source>
</evidence>
<proteinExistence type="predicted"/>
<protein>
    <submittedName>
        <fullName evidence="2">Uncharacterized protein</fullName>
    </submittedName>
</protein>
<name>A0AA41RUN2_PAPNU</name>
<keyword evidence="3" id="KW-1185">Reference proteome</keyword>
<dbReference type="AlphaFoldDB" id="A0AA41RUN2"/>
<comment type="caution">
    <text evidence="2">The sequence shown here is derived from an EMBL/GenBank/DDBJ whole genome shotgun (WGS) entry which is preliminary data.</text>
</comment>
<feature type="compositionally biased region" description="Basic and acidic residues" evidence="1">
    <location>
        <begin position="139"/>
        <end position="153"/>
    </location>
</feature>
<dbReference type="EMBL" id="JAJJMA010062196">
    <property type="protein sequence ID" value="MCL7026887.1"/>
    <property type="molecule type" value="Genomic_DNA"/>
</dbReference>
<gene>
    <name evidence="2" type="ORF">MKW94_021283</name>
</gene>
<sequence>MKDSKQRTLGSTTTATTTTMDISYNKRIFLKFAATEILKKLNSKSSSQDLLLLRHRLRQYYFLYFSKLNADVPSSSSTSSNFRLRMAHREGAAEMELEPHECLLAEKEAADDHYDEENGFSKLPSRQYGGTSATTNRVATHERGGKKDPKVDDANAGPYWGSVQYAVDEPYKKIVSPSSPSLRPQFMPSIKIRKIMEDSILIDTVVQKDVALTSTLFAILEEEKLDIVFEHQYRTEIEVSHTIQVKVQPGYNLNVLENKLRTWAGIST</sequence>
<dbReference type="Proteomes" id="UP001177140">
    <property type="component" value="Unassembled WGS sequence"/>
</dbReference>
<organism evidence="2 3">
    <name type="scientific">Papaver nudicaule</name>
    <name type="common">Iceland poppy</name>
    <dbReference type="NCBI Taxonomy" id="74823"/>
    <lineage>
        <taxon>Eukaryota</taxon>
        <taxon>Viridiplantae</taxon>
        <taxon>Streptophyta</taxon>
        <taxon>Embryophyta</taxon>
        <taxon>Tracheophyta</taxon>
        <taxon>Spermatophyta</taxon>
        <taxon>Magnoliopsida</taxon>
        <taxon>Ranunculales</taxon>
        <taxon>Papaveraceae</taxon>
        <taxon>Papaveroideae</taxon>
        <taxon>Papaver</taxon>
    </lineage>
</organism>
<feature type="compositionally biased region" description="Polar residues" evidence="1">
    <location>
        <begin position="128"/>
        <end position="138"/>
    </location>
</feature>
<reference evidence="2" key="1">
    <citation type="submission" date="2022-03" db="EMBL/GenBank/DDBJ databases">
        <title>A functionally conserved STORR gene fusion in Papaver species that diverged 16.8 million years ago.</title>
        <authorList>
            <person name="Catania T."/>
        </authorList>
    </citation>
    <scope>NUCLEOTIDE SEQUENCE</scope>
    <source>
        <strain evidence="2">S-191538</strain>
    </source>
</reference>
<accession>A0AA41RUN2</accession>
<evidence type="ECO:0000256" key="1">
    <source>
        <dbReference type="SAM" id="MobiDB-lite"/>
    </source>
</evidence>
<evidence type="ECO:0000313" key="3">
    <source>
        <dbReference type="Proteomes" id="UP001177140"/>
    </source>
</evidence>
<feature type="region of interest" description="Disordered" evidence="1">
    <location>
        <begin position="120"/>
        <end position="153"/>
    </location>
</feature>